<dbReference type="Proteomes" id="UP000779809">
    <property type="component" value="Unassembled WGS sequence"/>
</dbReference>
<feature type="compositionally biased region" description="Basic and acidic residues" evidence="1">
    <location>
        <begin position="173"/>
        <end position="195"/>
    </location>
</feature>
<protein>
    <recommendedName>
        <fullName evidence="2">GAF domain-containing protein</fullName>
    </recommendedName>
</protein>
<dbReference type="Pfam" id="PF01590">
    <property type="entry name" value="GAF"/>
    <property type="match status" value="1"/>
</dbReference>
<name>A0A932A7Y6_9BACT</name>
<feature type="domain" description="GAF" evidence="2">
    <location>
        <begin position="37"/>
        <end position="156"/>
    </location>
</feature>
<dbReference type="EMBL" id="JACPNR010000007">
    <property type="protein sequence ID" value="MBI2678381.1"/>
    <property type="molecule type" value="Genomic_DNA"/>
</dbReference>
<evidence type="ECO:0000259" key="2">
    <source>
        <dbReference type="Pfam" id="PF01590"/>
    </source>
</evidence>
<evidence type="ECO:0000256" key="1">
    <source>
        <dbReference type="SAM" id="MobiDB-lite"/>
    </source>
</evidence>
<evidence type="ECO:0000313" key="4">
    <source>
        <dbReference type="Proteomes" id="UP000779809"/>
    </source>
</evidence>
<dbReference type="InterPro" id="IPR003018">
    <property type="entry name" value="GAF"/>
</dbReference>
<organism evidence="3 4">
    <name type="scientific">Candidatus Korobacter versatilis</name>
    <dbReference type="NCBI Taxonomy" id="658062"/>
    <lineage>
        <taxon>Bacteria</taxon>
        <taxon>Pseudomonadati</taxon>
        <taxon>Acidobacteriota</taxon>
        <taxon>Terriglobia</taxon>
        <taxon>Terriglobales</taxon>
        <taxon>Candidatus Korobacteraceae</taxon>
        <taxon>Candidatus Korobacter</taxon>
    </lineage>
</organism>
<dbReference type="InterPro" id="IPR029016">
    <property type="entry name" value="GAF-like_dom_sf"/>
</dbReference>
<gene>
    <name evidence="3" type="ORF">HYX28_06340</name>
</gene>
<proteinExistence type="predicted"/>
<reference evidence="3" key="1">
    <citation type="submission" date="2020-07" db="EMBL/GenBank/DDBJ databases">
        <title>Huge and variable diversity of episymbiotic CPR bacteria and DPANN archaea in groundwater ecosystems.</title>
        <authorList>
            <person name="He C.Y."/>
            <person name="Keren R."/>
            <person name="Whittaker M."/>
            <person name="Farag I.F."/>
            <person name="Doudna J."/>
            <person name="Cate J.H.D."/>
            <person name="Banfield J.F."/>
        </authorList>
    </citation>
    <scope>NUCLEOTIDE SEQUENCE</scope>
    <source>
        <strain evidence="3">NC_groundwater_580_Pr5_B-0.1um_64_19</strain>
    </source>
</reference>
<dbReference type="SUPFAM" id="SSF55781">
    <property type="entry name" value="GAF domain-like"/>
    <property type="match status" value="1"/>
</dbReference>
<accession>A0A932A7Y6</accession>
<dbReference type="Gene3D" id="3.30.450.40">
    <property type="match status" value="1"/>
</dbReference>
<sequence length="216" mass="24013">MRPMKRYQSAREVLAAIEKTLEGSKASKTGGKARPLDDVLEVLYEGRHYFWIGIYLVVGREVRRQAFRGPVPPCHTFAFGKGNVGATGERGVVKVIPDVTEDPTYSMCFREVKSEMVVPIKLVTRTMGVIDVESDRANAFGPEDRVLLKTVAKMLARFLTSKGKYIVRKAREADMRAGKTAGKEKHQPASERNLEKMSASRSESVRKAVAGENPRA</sequence>
<dbReference type="AlphaFoldDB" id="A0A932A7Y6"/>
<comment type="caution">
    <text evidence="3">The sequence shown here is derived from an EMBL/GenBank/DDBJ whole genome shotgun (WGS) entry which is preliminary data.</text>
</comment>
<feature type="region of interest" description="Disordered" evidence="1">
    <location>
        <begin position="173"/>
        <end position="216"/>
    </location>
</feature>
<evidence type="ECO:0000313" key="3">
    <source>
        <dbReference type="EMBL" id="MBI2678381.1"/>
    </source>
</evidence>